<proteinExistence type="predicted"/>
<evidence type="ECO:0000256" key="1">
    <source>
        <dbReference type="ARBA" id="ARBA00004651"/>
    </source>
</evidence>
<organism evidence="10 11">
    <name type="scientific">Cardiocondyla obscurior</name>
    <dbReference type="NCBI Taxonomy" id="286306"/>
    <lineage>
        <taxon>Eukaryota</taxon>
        <taxon>Metazoa</taxon>
        <taxon>Ecdysozoa</taxon>
        <taxon>Arthropoda</taxon>
        <taxon>Hexapoda</taxon>
        <taxon>Insecta</taxon>
        <taxon>Pterygota</taxon>
        <taxon>Neoptera</taxon>
        <taxon>Endopterygota</taxon>
        <taxon>Hymenoptera</taxon>
        <taxon>Apocrita</taxon>
        <taxon>Aculeata</taxon>
        <taxon>Formicoidea</taxon>
        <taxon>Formicidae</taxon>
        <taxon>Myrmicinae</taxon>
        <taxon>Cardiocondyla</taxon>
    </lineage>
</organism>
<keyword evidence="4" id="KW-0762">Sugar transport</keyword>
<evidence type="ECO:0000256" key="6">
    <source>
        <dbReference type="ARBA" id="ARBA00022989"/>
    </source>
</evidence>
<evidence type="ECO:0000256" key="8">
    <source>
        <dbReference type="SAM" id="Phobius"/>
    </source>
</evidence>
<dbReference type="GO" id="GO:0051119">
    <property type="term" value="F:sugar transmembrane transporter activity"/>
    <property type="evidence" value="ECO:0007669"/>
    <property type="project" value="InterPro"/>
</dbReference>
<dbReference type="EMBL" id="JADYXP020000012">
    <property type="protein sequence ID" value="KAL0112234.1"/>
    <property type="molecule type" value="Genomic_DNA"/>
</dbReference>
<evidence type="ECO:0000256" key="3">
    <source>
        <dbReference type="ARBA" id="ARBA00022475"/>
    </source>
</evidence>
<feature type="transmembrane region" description="Helical" evidence="8">
    <location>
        <begin position="91"/>
        <end position="110"/>
    </location>
</feature>
<gene>
    <name evidence="10" type="ORF">PUN28_011947</name>
</gene>
<feature type="transmembrane region" description="Helical" evidence="8">
    <location>
        <begin position="149"/>
        <end position="168"/>
    </location>
</feature>
<dbReference type="FunFam" id="1.20.1250.20:FF:000218">
    <property type="entry name" value="facilitated trehalose transporter Tret1"/>
    <property type="match status" value="1"/>
</dbReference>
<evidence type="ECO:0000259" key="9">
    <source>
        <dbReference type="PROSITE" id="PS50850"/>
    </source>
</evidence>
<dbReference type="PROSITE" id="PS00216">
    <property type="entry name" value="SUGAR_TRANSPORT_1"/>
    <property type="match status" value="1"/>
</dbReference>
<feature type="transmembrane region" description="Helical" evidence="8">
    <location>
        <begin position="116"/>
        <end position="137"/>
    </location>
</feature>
<dbReference type="InterPro" id="IPR005829">
    <property type="entry name" value="Sugar_transporter_CS"/>
</dbReference>
<evidence type="ECO:0000256" key="5">
    <source>
        <dbReference type="ARBA" id="ARBA00022692"/>
    </source>
</evidence>
<keyword evidence="5 8" id="KW-0812">Transmembrane</keyword>
<accession>A0AAW2FB72</accession>
<dbReference type="InterPro" id="IPR005828">
    <property type="entry name" value="MFS_sugar_transport-like"/>
</dbReference>
<sequence length="486" mass="53058">MEKHEKPPEEPGKLRQFLVALVVNQLALSYGIVMGWQSPSAPQLQNSTLSIVSEPMTDDEVSWLTGTLCLSGTIMTVLLSIVPDIFSRKRIGYVLTVPALIAWLLIAFATEHLHIYMSRILSGIAGAGTFFLVPNYISEIAGDSIRGMLASILVFSVNFGILLAYILGGVMSFRTFPLPVIALLIVFLVLFIFMPESPVYLVRRNRMNEAIRSLKWLKAGNSLVAERTLSHIQVQVKESASVKSAKFSDLFRDKATIKGLIIVLGLYIAQQFCGIFAMLSNTETIFKMAGSSLSPNASAIIVAVIMLVGSCLAMFLVERAGRRPLLLLSCAGMCVCHSVMGAFCYFQALQYDMSDYSWIPVVALSAFMIVYSLGMGNGPVVIMAEIFTRDVTSLASTVSLSASWGSAFVVTKSFTDLITLLGTHGCFFFLATSCACSFVFCFVLLPETKGRMREDIVDELNGVRCSKNNNNAKHVIGTDSVHAAYV</sequence>
<dbReference type="PANTHER" id="PTHR48021">
    <property type="match status" value="1"/>
</dbReference>
<keyword evidence="6 8" id="KW-1133">Transmembrane helix</keyword>
<dbReference type="SUPFAM" id="SSF103473">
    <property type="entry name" value="MFS general substrate transporter"/>
    <property type="match status" value="1"/>
</dbReference>
<keyword evidence="3" id="KW-1003">Cell membrane</keyword>
<dbReference type="InterPro" id="IPR044775">
    <property type="entry name" value="MFS_ERD6/Tret1-like"/>
</dbReference>
<dbReference type="InterPro" id="IPR020846">
    <property type="entry name" value="MFS_dom"/>
</dbReference>
<protein>
    <recommendedName>
        <fullName evidence="9">Major facilitator superfamily (MFS) profile domain-containing protein</fullName>
    </recommendedName>
</protein>
<keyword evidence="2" id="KW-0813">Transport</keyword>
<feature type="transmembrane region" description="Helical" evidence="8">
    <location>
        <begin position="260"/>
        <end position="279"/>
    </location>
</feature>
<feature type="transmembrane region" description="Helical" evidence="8">
    <location>
        <begin position="16"/>
        <end position="36"/>
    </location>
</feature>
<feature type="transmembrane region" description="Helical" evidence="8">
    <location>
        <begin position="180"/>
        <end position="202"/>
    </location>
</feature>
<dbReference type="CDD" id="cd17358">
    <property type="entry name" value="MFS_GLUT6_8_Class3_like"/>
    <property type="match status" value="1"/>
</dbReference>
<dbReference type="AlphaFoldDB" id="A0AAW2FB72"/>
<evidence type="ECO:0000313" key="10">
    <source>
        <dbReference type="EMBL" id="KAL0112234.1"/>
    </source>
</evidence>
<feature type="domain" description="Major facilitator superfamily (MFS) profile" evidence="9">
    <location>
        <begin position="17"/>
        <end position="449"/>
    </location>
</feature>
<feature type="transmembrane region" description="Helical" evidence="8">
    <location>
        <begin position="391"/>
        <end position="411"/>
    </location>
</feature>
<dbReference type="PANTHER" id="PTHR48021:SF1">
    <property type="entry name" value="GH07001P-RELATED"/>
    <property type="match status" value="1"/>
</dbReference>
<keyword evidence="7 8" id="KW-0472">Membrane</keyword>
<feature type="transmembrane region" description="Helical" evidence="8">
    <location>
        <begin position="299"/>
        <end position="317"/>
    </location>
</feature>
<dbReference type="InterPro" id="IPR036259">
    <property type="entry name" value="MFS_trans_sf"/>
</dbReference>
<comment type="caution">
    <text evidence="10">The sequence shown here is derived from an EMBL/GenBank/DDBJ whole genome shotgun (WGS) entry which is preliminary data.</text>
</comment>
<dbReference type="InterPro" id="IPR050549">
    <property type="entry name" value="MFS_Trehalose_Transporter"/>
</dbReference>
<keyword evidence="11" id="KW-1185">Reference proteome</keyword>
<evidence type="ECO:0000313" key="11">
    <source>
        <dbReference type="Proteomes" id="UP001430953"/>
    </source>
</evidence>
<dbReference type="PROSITE" id="PS50850">
    <property type="entry name" value="MFS"/>
    <property type="match status" value="1"/>
</dbReference>
<name>A0AAW2FB72_9HYME</name>
<evidence type="ECO:0000256" key="7">
    <source>
        <dbReference type="ARBA" id="ARBA00023136"/>
    </source>
</evidence>
<dbReference type="GO" id="GO:0005886">
    <property type="term" value="C:plasma membrane"/>
    <property type="evidence" value="ECO:0007669"/>
    <property type="project" value="UniProtKB-SubCell"/>
</dbReference>
<reference evidence="10 11" key="1">
    <citation type="submission" date="2023-03" db="EMBL/GenBank/DDBJ databases">
        <title>High recombination rates correlate with genetic variation in Cardiocondyla obscurior ants.</title>
        <authorList>
            <person name="Errbii M."/>
        </authorList>
    </citation>
    <scope>NUCLEOTIDE SEQUENCE [LARGE SCALE GENOMIC DNA]</scope>
    <source>
        <strain evidence="10">Alpha-2009</strain>
        <tissue evidence="10">Whole body</tissue>
    </source>
</reference>
<feature type="transmembrane region" description="Helical" evidence="8">
    <location>
        <begin position="324"/>
        <end position="346"/>
    </location>
</feature>
<feature type="transmembrane region" description="Helical" evidence="8">
    <location>
        <begin position="61"/>
        <end position="79"/>
    </location>
</feature>
<comment type="subcellular location">
    <subcellularLocation>
        <location evidence="1">Cell membrane</location>
        <topology evidence="1">Multi-pass membrane protein</topology>
    </subcellularLocation>
</comment>
<feature type="transmembrane region" description="Helical" evidence="8">
    <location>
        <begin position="417"/>
        <end position="445"/>
    </location>
</feature>
<dbReference type="Pfam" id="PF00083">
    <property type="entry name" value="Sugar_tr"/>
    <property type="match status" value="1"/>
</dbReference>
<evidence type="ECO:0000256" key="2">
    <source>
        <dbReference type="ARBA" id="ARBA00022448"/>
    </source>
</evidence>
<feature type="transmembrane region" description="Helical" evidence="8">
    <location>
        <begin position="358"/>
        <end position="384"/>
    </location>
</feature>
<dbReference type="Gene3D" id="1.20.1250.20">
    <property type="entry name" value="MFS general substrate transporter like domains"/>
    <property type="match status" value="1"/>
</dbReference>
<evidence type="ECO:0000256" key="4">
    <source>
        <dbReference type="ARBA" id="ARBA00022597"/>
    </source>
</evidence>
<dbReference type="Proteomes" id="UP001430953">
    <property type="component" value="Unassembled WGS sequence"/>
</dbReference>